<dbReference type="HAMAP" id="MF_00540">
    <property type="entry name" value="A_deaminase"/>
    <property type="match status" value="1"/>
</dbReference>
<dbReference type="GO" id="GO:0009117">
    <property type="term" value="P:nucleotide metabolic process"/>
    <property type="evidence" value="ECO:0007669"/>
    <property type="project" value="UniProtKB-KW"/>
</dbReference>
<protein>
    <recommendedName>
        <fullName evidence="1 9">Adenosine deaminase</fullName>
        <ecNumber evidence="1 9">3.5.4.4</ecNumber>
    </recommendedName>
    <alternativeName>
        <fullName evidence="6 9">Adenosine aminohydrolase</fullName>
    </alternativeName>
</protein>
<feature type="binding site" evidence="9">
    <location>
        <position position="24"/>
    </location>
    <ligand>
        <name>substrate</name>
    </ligand>
</feature>
<dbReference type="GO" id="GO:0043103">
    <property type="term" value="P:hypoxanthine salvage"/>
    <property type="evidence" value="ECO:0007669"/>
    <property type="project" value="TreeGrafter"/>
</dbReference>
<evidence type="ECO:0000256" key="9">
    <source>
        <dbReference type="HAMAP-Rule" id="MF_00540"/>
    </source>
</evidence>
<organism evidence="11 12">
    <name type="scientific">Paenibacillus phyllosphaerae</name>
    <dbReference type="NCBI Taxonomy" id="274593"/>
    <lineage>
        <taxon>Bacteria</taxon>
        <taxon>Bacillati</taxon>
        <taxon>Bacillota</taxon>
        <taxon>Bacilli</taxon>
        <taxon>Bacillales</taxon>
        <taxon>Paenibacillaceae</taxon>
        <taxon>Paenibacillus</taxon>
    </lineage>
</organism>
<reference evidence="11 12" key="1">
    <citation type="submission" date="2020-08" db="EMBL/GenBank/DDBJ databases">
        <title>Genomic Encyclopedia of Type Strains, Phase III (KMG-III): the genomes of soil and plant-associated and newly described type strains.</title>
        <authorList>
            <person name="Whitman W."/>
        </authorList>
    </citation>
    <scope>NUCLEOTIDE SEQUENCE [LARGE SCALE GENOMIC DNA]</scope>
    <source>
        <strain evidence="11 12">CECT 5862</strain>
    </source>
</reference>
<dbReference type="InterPro" id="IPR006330">
    <property type="entry name" value="Ado/ade_deaminase"/>
</dbReference>
<dbReference type="AlphaFoldDB" id="A0A7W5AXR1"/>
<keyword evidence="12" id="KW-1185">Reference proteome</keyword>
<feature type="domain" description="Adenosine deaminase" evidence="10">
    <location>
        <begin position="15"/>
        <end position="339"/>
    </location>
</feature>
<dbReference type="Gene3D" id="3.20.20.140">
    <property type="entry name" value="Metal-dependent hydrolases"/>
    <property type="match status" value="1"/>
</dbReference>
<keyword evidence="2 9" id="KW-0479">Metal-binding</keyword>
<dbReference type="PANTHER" id="PTHR11409:SF43">
    <property type="entry name" value="ADENOSINE DEAMINASE"/>
    <property type="match status" value="1"/>
</dbReference>
<comment type="caution">
    <text evidence="11">The sequence shown here is derived from an EMBL/GenBank/DDBJ whole genome shotgun (WGS) entry which is preliminary data.</text>
</comment>
<dbReference type="GO" id="GO:0005829">
    <property type="term" value="C:cytosol"/>
    <property type="evidence" value="ECO:0007669"/>
    <property type="project" value="TreeGrafter"/>
</dbReference>
<feature type="binding site" evidence="9">
    <location>
        <position position="22"/>
    </location>
    <ligand>
        <name>Zn(2+)</name>
        <dbReference type="ChEBI" id="CHEBI:29105"/>
        <note>catalytic</note>
    </ligand>
</feature>
<dbReference type="CDD" id="cd01320">
    <property type="entry name" value="ADA"/>
    <property type="match status" value="1"/>
</dbReference>
<dbReference type="GO" id="GO:0046103">
    <property type="term" value="P:inosine biosynthetic process"/>
    <property type="evidence" value="ECO:0007669"/>
    <property type="project" value="TreeGrafter"/>
</dbReference>
<evidence type="ECO:0000256" key="1">
    <source>
        <dbReference type="ARBA" id="ARBA00012784"/>
    </source>
</evidence>
<feature type="binding site" evidence="9">
    <location>
        <position position="22"/>
    </location>
    <ligand>
        <name>substrate</name>
    </ligand>
</feature>
<dbReference type="InterPro" id="IPR032466">
    <property type="entry name" value="Metal_Hydrolase"/>
</dbReference>
<evidence type="ECO:0000259" key="10">
    <source>
        <dbReference type="Pfam" id="PF00962"/>
    </source>
</evidence>
<evidence type="ECO:0000256" key="7">
    <source>
        <dbReference type="ARBA" id="ARBA00047989"/>
    </source>
</evidence>
<comment type="function">
    <text evidence="9">Catalyzes the hydrolytic deamination of adenosine and 2-deoxyadenosine.</text>
</comment>
<comment type="catalytic activity">
    <reaction evidence="8">
        <text>2'-deoxyadenosine + H2O + H(+) = 2'-deoxyinosine + NH4(+)</text>
        <dbReference type="Rhea" id="RHEA:28190"/>
        <dbReference type="ChEBI" id="CHEBI:15377"/>
        <dbReference type="ChEBI" id="CHEBI:15378"/>
        <dbReference type="ChEBI" id="CHEBI:17256"/>
        <dbReference type="ChEBI" id="CHEBI:28938"/>
        <dbReference type="ChEBI" id="CHEBI:28997"/>
        <dbReference type="EC" id="3.5.4.4"/>
    </reaction>
    <physiologicalReaction direction="left-to-right" evidence="8">
        <dbReference type="Rhea" id="RHEA:28191"/>
    </physiologicalReaction>
</comment>
<dbReference type="InterPro" id="IPR028893">
    <property type="entry name" value="A_deaminase"/>
</dbReference>
<dbReference type="RefSeq" id="WP_183600564.1">
    <property type="nucleotide sequence ID" value="NZ_JACHXK010000005.1"/>
</dbReference>
<gene>
    <name evidence="9" type="primary">add</name>
    <name evidence="11" type="ORF">FHS18_002729</name>
</gene>
<dbReference type="GO" id="GO:0006154">
    <property type="term" value="P:adenosine catabolic process"/>
    <property type="evidence" value="ECO:0007669"/>
    <property type="project" value="TreeGrafter"/>
</dbReference>
<evidence type="ECO:0000256" key="6">
    <source>
        <dbReference type="ARBA" id="ARBA00031852"/>
    </source>
</evidence>
<evidence type="ECO:0000256" key="8">
    <source>
        <dbReference type="ARBA" id="ARBA00049213"/>
    </source>
</evidence>
<proteinExistence type="inferred from homology"/>
<evidence type="ECO:0000256" key="4">
    <source>
        <dbReference type="ARBA" id="ARBA00022833"/>
    </source>
</evidence>
<feature type="binding site" evidence="9">
    <location>
        <position position="20"/>
    </location>
    <ligand>
        <name>Zn(2+)</name>
        <dbReference type="ChEBI" id="CHEBI:29105"/>
        <note>catalytic</note>
    </ligand>
</feature>
<dbReference type="Proteomes" id="UP000570361">
    <property type="component" value="Unassembled WGS sequence"/>
</dbReference>
<feature type="binding site" evidence="9">
    <location>
        <position position="205"/>
    </location>
    <ligand>
        <name>Zn(2+)</name>
        <dbReference type="ChEBI" id="CHEBI:29105"/>
        <note>catalytic</note>
    </ligand>
</feature>
<dbReference type="PANTHER" id="PTHR11409">
    <property type="entry name" value="ADENOSINE DEAMINASE"/>
    <property type="match status" value="1"/>
</dbReference>
<name>A0A7W5AXR1_9BACL</name>
<dbReference type="NCBIfam" id="TIGR01430">
    <property type="entry name" value="aden_deam"/>
    <property type="match status" value="1"/>
</dbReference>
<accession>A0A7W5AXR1</accession>
<keyword evidence="4 9" id="KW-0862">Zinc</keyword>
<evidence type="ECO:0000313" key="12">
    <source>
        <dbReference type="Proteomes" id="UP000570361"/>
    </source>
</evidence>
<evidence type="ECO:0000256" key="3">
    <source>
        <dbReference type="ARBA" id="ARBA00022801"/>
    </source>
</evidence>
<evidence type="ECO:0000313" key="11">
    <source>
        <dbReference type="EMBL" id="MBB3110662.1"/>
    </source>
</evidence>
<comment type="catalytic activity">
    <reaction evidence="7">
        <text>adenosine + H2O + H(+) = inosine + NH4(+)</text>
        <dbReference type="Rhea" id="RHEA:24408"/>
        <dbReference type="ChEBI" id="CHEBI:15377"/>
        <dbReference type="ChEBI" id="CHEBI:15378"/>
        <dbReference type="ChEBI" id="CHEBI:16335"/>
        <dbReference type="ChEBI" id="CHEBI:17596"/>
        <dbReference type="ChEBI" id="CHEBI:28938"/>
        <dbReference type="EC" id="3.5.4.4"/>
    </reaction>
    <physiologicalReaction direction="left-to-right" evidence="7">
        <dbReference type="Rhea" id="RHEA:24409"/>
    </physiologicalReaction>
</comment>
<sequence length="351" mass="38183">MVKNDTSDARLLQLPKVDLHVHLDGSVKPATVLELARRQGIALPADTAEGLLPYMQVSDDCESLTEYLSKFQFVLRFMQQAEAIERIAYELVEQAAQENVIYIEVRFGPHLHTQEGLLVEQAIEAALAGLARGEAEFGVVARLIVISMRHESEVVNAPVVAAAIRYRDAGVVAVDLAGDEAGFPASLFRGLFAPAKAADMPITIHAGEAAGAANIEEAIEHLGAKRLGHGVRLKEDGEVFRIVKNRGIPLEMCPISNMQTKAVSGWGVYPLRDYLRQGLKVTINTDNRTVSDSTLTKEYALLMAHCGLTIEEIARTVQFSVEAAFVDETARAALMAKLEQACRELGIALQA</sequence>
<comment type="similarity">
    <text evidence="9">Belongs to the metallo-dependent hydrolases superfamily. Adenosine and AMP deaminases family. Adenosine deaminase subfamily.</text>
</comment>
<dbReference type="GO" id="GO:0008270">
    <property type="term" value="F:zinc ion binding"/>
    <property type="evidence" value="ECO:0007669"/>
    <property type="project" value="UniProtKB-UniRule"/>
</dbReference>
<feature type="site" description="Important for catalytic activity" evidence="9">
    <location>
        <position position="229"/>
    </location>
</feature>
<keyword evidence="5 9" id="KW-0546">Nucleotide metabolism</keyword>
<dbReference type="InterPro" id="IPR001365">
    <property type="entry name" value="A_deaminase_dom"/>
</dbReference>
<feature type="active site" description="Proton donor" evidence="9">
    <location>
        <position position="208"/>
    </location>
</feature>
<evidence type="ECO:0000256" key="2">
    <source>
        <dbReference type="ARBA" id="ARBA00022723"/>
    </source>
</evidence>
<evidence type="ECO:0000256" key="5">
    <source>
        <dbReference type="ARBA" id="ARBA00023080"/>
    </source>
</evidence>
<feature type="binding site" evidence="9">
    <location>
        <position position="178"/>
    </location>
    <ligand>
        <name>substrate</name>
    </ligand>
</feature>
<comment type="caution">
    <text evidence="9">Lacks conserved residue(s) required for the propagation of feature annotation.</text>
</comment>
<keyword evidence="3 9" id="KW-0378">Hydrolase</keyword>
<dbReference type="EC" id="3.5.4.4" evidence="1 9"/>
<dbReference type="SUPFAM" id="SSF51556">
    <property type="entry name" value="Metallo-dependent hydrolases"/>
    <property type="match status" value="1"/>
</dbReference>
<dbReference type="GO" id="GO:0009168">
    <property type="term" value="P:purine ribonucleoside monophosphate biosynthetic process"/>
    <property type="evidence" value="ECO:0007669"/>
    <property type="project" value="UniProtKB-UniRule"/>
</dbReference>
<dbReference type="GO" id="GO:0004000">
    <property type="term" value="F:adenosine deaminase activity"/>
    <property type="evidence" value="ECO:0007669"/>
    <property type="project" value="UniProtKB-UniRule"/>
</dbReference>
<dbReference type="EMBL" id="JACHXK010000005">
    <property type="protein sequence ID" value="MBB3110662.1"/>
    <property type="molecule type" value="Genomic_DNA"/>
</dbReference>
<feature type="binding site" evidence="9">
    <location>
        <position position="286"/>
    </location>
    <ligand>
        <name>Zn(2+)</name>
        <dbReference type="ChEBI" id="CHEBI:29105"/>
        <note>catalytic</note>
    </ligand>
</feature>
<dbReference type="Pfam" id="PF00962">
    <property type="entry name" value="A_deaminase"/>
    <property type="match status" value="1"/>
</dbReference>
<comment type="cofactor">
    <cofactor evidence="9">
        <name>Zn(2+)</name>
        <dbReference type="ChEBI" id="CHEBI:29105"/>
    </cofactor>
    <text evidence="9">Binds 1 zinc ion per subunit.</text>
</comment>